<dbReference type="InterPro" id="IPR006683">
    <property type="entry name" value="Thioestr_dom"/>
</dbReference>
<dbReference type="STRING" id="521013.SAMN04488567_1169"/>
<dbReference type="Pfam" id="PF03061">
    <property type="entry name" value="4HBT"/>
    <property type="match status" value="1"/>
</dbReference>
<dbReference type="SUPFAM" id="SSF54637">
    <property type="entry name" value="Thioesterase/thiol ester dehydrase-isomerase"/>
    <property type="match status" value="1"/>
</dbReference>
<reference evidence="4" key="1">
    <citation type="submission" date="2016-10" db="EMBL/GenBank/DDBJ databases">
        <authorList>
            <person name="Varghese N."/>
            <person name="Submissions S."/>
        </authorList>
    </citation>
    <scope>NUCLEOTIDE SEQUENCE [LARGE SCALE GENOMIC DNA]</scope>
    <source>
        <strain evidence="4">DSM 21424</strain>
    </source>
</reference>
<feature type="domain" description="Thioesterase" evidence="2">
    <location>
        <begin position="52"/>
        <end position="122"/>
    </location>
</feature>
<dbReference type="InterPro" id="IPR052723">
    <property type="entry name" value="Acyl-CoA_thioesterase_PaaI"/>
</dbReference>
<dbReference type="OrthoDB" id="9806185at2"/>
<dbReference type="PANTHER" id="PTHR42856:SF1">
    <property type="entry name" value="ACYL-COENZYME A THIOESTERASE PAAI"/>
    <property type="match status" value="1"/>
</dbReference>
<evidence type="ECO:0000313" key="4">
    <source>
        <dbReference type="Proteomes" id="UP000198922"/>
    </source>
</evidence>
<organism evidence="3 4">
    <name type="scientific">Limimaricola pyoseonensis</name>
    <dbReference type="NCBI Taxonomy" id="521013"/>
    <lineage>
        <taxon>Bacteria</taxon>
        <taxon>Pseudomonadati</taxon>
        <taxon>Pseudomonadota</taxon>
        <taxon>Alphaproteobacteria</taxon>
        <taxon>Rhodobacterales</taxon>
        <taxon>Paracoccaceae</taxon>
        <taxon>Limimaricola</taxon>
    </lineage>
</organism>
<evidence type="ECO:0000313" key="3">
    <source>
        <dbReference type="EMBL" id="SDE20037.1"/>
    </source>
</evidence>
<dbReference type="GO" id="GO:0016289">
    <property type="term" value="F:acyl-CoA hydrolase activity"/>
    <property type="evidence" value="ECO:0007669"/>
    <property type="project" value="TreeGrafter"/>
</dbReference>
<gene>
    <name evidence="3" type="ORF">SAMN04488567_1169</name>
</gene>
<dbReference type="CDD" id="cd03443">
    <property type="entry name" value="PaaI_thioesterase"/>
    <property type="match status" value="1"/>
</dbReference>
<name>A0A1G7AZM3_9RHOB</name>
<dbReference type="NCBIfam" id="TIGR00369">
    <property type="entry name" value="unchar_dom_1"/>
    <property type="match status" value="1"/>
</dbReference>
<dbReference type="EMBL" id="FNAT01000001">
    <property type="protein sequence ID" value="SDE20037.1"/>
    <property type="molecule type" value="Genomic_DNA"/>
</dbReference>
<dbReference type="PANTHER" id="PTHR42856">
    <property type="entry name" value="ACYL-COENZYME A THIOESTERASE PAAI"/>
    <property type="match status" value="1"/>
</dbReference>
<dbReference type="Proteomes" id="UP000198922">
    <property type="component" value="Unassembled WGS sequence"/>
</dbReference>
<evidence type="ECO:0000256" key="1">
    <source>
        <dbReference type="ARBA" id="ARBA00022801"/>
    </source>
</evidence>
<evidence type="ECO:0000259" key="2">
    <source>
        <dbReference type="Pfam" id="PF03061"/>
    </source>
</evidence>
<dbReference type="AlphaFoldDB" id="A0A1G7AZM3"/>
<dbReference type="RefSeq" id="WP_090110066.1">
    <property type="nucleotide sequence ID" value="NZ_FNAT01000001.1"/>
</dbReference>
<dbReference type="Gene3D" id="3.10.129.10">
    <property type="entry name" value="Hotdog Thioesterase"/>
    <property type="match status" value="1"/>
</dbReference>
<dbReference type="InterPro" id="IPR029069">
    <property type="entry name" value="HotDog_dom_sf"/>
</dbReference>
<keyword evidence="1" id="KW-0378">Hydrolase</keyword>
<sequence length="146" mass="14888">MDGSEFDAVAARIRASFAQQSMMATLGAGIEEVAPGYCRIGAAIAPGLRQQHGVAHAGLAFSIGDSAAGYAALSRLGPEEDVVTAEMKINLLAPAQGERLVAEGRVVRAGRRLIVVTAEVRAVAKDGAERAVALLQGTIVPVPAAG</sequence>
<proteinExistence type="predicted"/>
<protein>
    <submittedName>
        <fullName evidence="3">Uncharacterized domain 1-containing protein</fullName>
    </submittedName>
</protein>
<keyword evidence="4" id="KW-1185">Reference proteome</keyword>
<accession>A0A1G7AZM3</accession>
<dbReference type="InterPro" id="IPR003736">
    <property type="entry name" value="PAAI_dom"/>
</dbReference>